<evidence type="ECO:0000313" key="1">
    <source>
        <dbReference type="EMBL" id="OME64411.1"/>
    </source>
</evidence>
<comment type="caution">
    <text evidence="1">The sequence shown here is derived from an EMBL/GenBank/DDBJ whole genome shotgun (WGS) entry which is preliminary data.</text>
</comment>
<name>A0A1R0Z899_9BACL</name>
<reference evidence="1 2" key="1">
    <citation type="submission" date="2016-11" db="EMBL/GenBank/DDBJ databases">
        <title>Paenibacillus species isolates.</title>
        <authorList>
            <person name="Beno S.M."/>
        </authorList>
    </citation>
    <scope>NUCLEOTIDE SEQUENCE [LARGE SCALE GENOMIC DNA]</scope>
    <source>
        <strain evidence="1 2">FSL H7-0443</strain>
    </source>
</reference>
<organism evidence="1 2">
    <name type="scientific">Paenibacillus odorifer</name>
    <dbReference type="NCBI Taxonomy" id="189426"/>
    <lineage>
        <taxon>Bacteria</taxon>
        <taxon>Bacillati</taxon>
        <taxon>Bacillota</taxon>
        <taxon>Bacilli</taxon>
        <taxon>Bacillales</taxon>
        <taxon>Paenibacillaceae</taxon>
        <taxon>Paenibacillus</taxon>
    </lineage>
</organism>
<dbReference type="SUPFAM" id="SSF50814">
    <property type="entry name" value="Lipocalins"/>
    <property type="match status" value="1"/>
</dbReference>
<dbReference type="Proteomes" id="UP000187425">
    <property type="component" value="Unassembled WGS sequence"/>
</dbReference>
<dbReference type="Gene3D" id="2.40.128.20">
    <property type="match status" value="1"/>
</dbReference>
<gene>
    <name evidence="1" type="ORF">BSK65_28610</name>
</gene>
<protein>
    <recommendedName>
        <fullName evidence="3">DUF1934 domain-containing protein</fullName>
    </recommendedName>
</protein>
<sequence length="152" mass="17452">MEERVMPELQSNKYDVSITLVSLQDGQRNVMKANGEVVSKGPHLYIQYEELEQGPRGEEISVRTTIKIAGKQLKLIRHGGIQSEQSFQSGRRLPGFYRSPYTQFNLSTETNKLDVVREGRSLTVAWEYDLYVYEELSGKFAISLHIQEEPKL</sequence>
<dbReference type="AlphaFoldDB" id="A0A1R0Z899"/>
<dbReference type="Pfam" id="PF09148">
    <property type="entry name" value="DUF1934"/>
    <property type="match status" value="1"/>
</dbReference>
<evidence type="ECO:0008006" key="3">
    <source>
        <dbReference type="Google" id="ProtNLM"/>
    </source>
</evidence>
<accession>A0A1R0Z899</accession>
<proteinExistence type="predicted"/>
<dbReference type="EMBL" id="MPTW01000029">
    <property type="protein sequence ID" value="OME64411.1"/>
    <property type="molecule type" value="Genomic_DNA"/>
</dbReference>
<dbReference type="InterPro" id="IPR015231">
    <property type="entry name" value="DUF1934"/>
</dbReference>
<evidence type="ECO:0000313" key="2">
    <source>
        <dbReference type="Proteomes" id="UP000187425"/>
    </source>
</evidence>
<dbReference type="InterPro" id="IPR012674">
    <property type="entry name" value="Calycin"/>
</dbReference>